<name>A0ABP0NAJ9_9DINO</name>
<protein>
    <submittedName>
        <fullName evidence="2">Uncharacterized protein</fullName>
    </submittedName>
</protein>
<dbReference type="Proteomes" id="UP001642464">
    <property type="component" value="Unassembled WGS sequence"/>
</dbReference>
<organism evidence="2 3">
    <name type="scientific">Durusdinium trenchii</name>
    <dbReference type="NCBI Taxonomy" id="1381693"/>
    <lineage>
        <taxon>Eukaryota</taxon>
        <taxon>Sar</taxon>
        <taxon>Alveolata</taxon>
        <taxon>Dinophyceae</taxon>
        <taxon>Suessiales</taxon>
        <taxon>Symbiodiniaceae</taxon>
        <taxon>Durusdinium</taxon>
    </lineage>
</organism>
<reference evidence="2 3" key="1">
    <citation type="submission" date="2024-02" db="EMBL/GenBank/DDBJ databases">
        <authorList>
            <person name="Chen Y."/>
            <person name="Shah S."/>
            <person name="Dougan E. K."/>
            <person name="Thang M."/>
            <person name="Chan C."/>
        </authorList>
    </citation>
    <scope>NUCLEOTIDE SEQUENCE [LARGE SCALE GENOMIC DNA]</scope>
</reference>
<proteinExistence type="predicted"/>
<evidence type="ECO:0000313" key="3">
    <source>
        <dbReference type="Proteomes" id="UP001642464"/>
    </source>
</evidence>
<evidence type="ECO:0000256" key="1">
    <source>
        <dbReference type="SAM" id="MobiDB-lite"/>
    </source>
</evidence>
<gene>
    <name evidence="2" type="ORF">SCF082_LOCUS31898</name>
</gene>
<keyword evidence="3" id="KW-1185">Reference proteome</keyword>
<dbReference type="EMBL" id="CAXAMM010027335">
    <property type="protein sequence ID" value="CAK9060621.1"/>
    <property type="molecule type" value="Genomic_DNA"/>
</dbReference>
<accession>A0ABP0NAJ9</accession>
<comment type="caution">
    <text evidence="2">The sequence shown here is derived from an EMBL/GenBank/DDBJ whole genome shotgun (WGS) entry which is preliminary data.</text>
</comment>
<feature type="region of interest" description="Disordered" evidence="1">
    <location>
        <begin position="34"/>
        <end position="79"/>
    </location>
</feature>
<sequence>MAGSLWSSRDSGWEEAMDTPSMLIDKVGLQLEKARSGSPWSCEPETARPATVPTKRMKTVGPRAPSLDQLFSPRTRSPEALELRAAEARSLERGVRRGPSRSGHSSAFQKCLAYYL</sequence>
<evidence type="ECO:0000313" key="2">
    <source>
        <dbReference type="EMBL" id="CAK9060621.1"/>
    </source>
</evidence>